<dbReference type="InParanoid" id="A0A067QFE0"/>
<dbReference type="AlphaFoldDB" id="A0A067QFE0"/>
<reference evidence="2 3" key="1">
    <citation type="journal article" date="2014" name="Nat. Commun.">
        <title>Molecular traces of alternative social organization in a termite genome.</title>
        <authorList>
            <person name="Terrapon N."/>
            <person name="Li C."/>
            <person name="Robertson H.M."/>
            <person name="Ji L."/>
            <person name="Meng X."/>
            <person name="Booth W."/>
            <person name="Chen Z."/>
            <person name="Childers C.P."/>
            <person name="Glastad K.M."/>
            <person name="Gokhale K."/>
            <person name="Gowin J."/>
            <person name="Gronenberg W."/>
            <person name="Hermansen R.A."/>
            <person name="Hu H."/>
            <person name="Hunt B.G."/>
            <person name="Huylmans A.K."/>
            <person name="Khalil S.M."/>
            <person name="Mitchell R.D."/>
            <person name="Munoz-Torres M.C."/>
            <person name="Mustard J.A."/>
            <person name="Pan H."/>
            <person name="Reese J.T."/>
            <person name="Scharf M.E."/>
            <person name="Sun F."/>
            <person name="Vogel H."/>
            <person name="Xiao J."/>
            <person name="Yang W."/>
            <person name="Yang Z."/>
            <person name="Yang Z."/>
            <person name="Zhou J."/>
            <person name="Zhu J."/>
            <person name="Brent C.S."/>
            <person name="Elsik C.G."/>
            <person name="Goodisman M.A."/>
            <person name="Liberles D.A."/>
            <person name="Roe R.M."/>
            <person name="Vargo E.L."/>
            <person name="Vilcinskas A."/>
            <person name="Wang J."/>
            <person name="Bornberg-Bauer E."/>
            <person name="Korb J."/>
            <person name="Zhang G."/>
            <person name="Liebig J."/>
        </authorList>
    </citation>
    <scope>NUCLEOTIDE SEQUENCE [LARGE SCALE GENOMIC DNA]</scope>
    <source>
        <tissue evidence="2">Whole organism</tissue>
    </source>
</reference>
<proteinExistence type="predicted"/>
<keyword evidence="3" id="KW-1185">Reference proteome</keyword>
<evidence type="ECO:0000313" key="2">
    <source>
        <dbReference type="EMBL" id="KDR02445.1"/>
    </source>
</evidence>
<name>A0A067QFE0_ZOONE</name>
<sequence>MHTDTNLIMQQIVEETKNFRTDLKMKLNEMGTRTEEQEESAVEAVNASLPTSEAYGRYMKEVEDMKADVTKLKEKVKNEEQILKCNLTRLEEDCVDIVVKMPFVEEEGEQLKDSRENVQLMTDHISKVNEEARSFFQEYDANYEDSVQKLKGQLSEHKKQRESKK</sequence>
<organism evidence="2 3">
    <name type="scientific">Zootermopsis nevadensis</name>
    <name type="common">Dampwood termite</name>
    <dbReference type="NCBI Taxonomy" id="136037"/>
    <lineage>
        <taxon>Eukaryota</taxon>
        <taxon>Metazoa</taxon>
        <taxon>Ecdysozoa</taxon>
        <taxon>Arthropoda</taxon>
        <taxon>Hexapoda</taxon>
        <taxon>Insecta</taxon>
        <taxon>Pterygota</taxon>
        <taxon>Neoptera</taxon>
        <taxon>Polyneoptera</taxon>
        <taxon>Dictyoptera</taxon>
        <taxon>Blattodea</taxon>
        <taxon>Blattoidea</taxon>
        <taxon>Termitoidae</taxon>
        <taxon>Termopsidae</taxon>
        <taxon>Zootermopsis</taxon>
    </lineage>
</organism>
<evidence type="ECO:0000256" key="1">
    <source>
        <dbReference type="SAM" id="Coils"/>
    </source>
</evidence>
<keyword evidence="1" id="KW-0175">Coiled coil</keyword>
<gene>
    <name evidence="2" type="ORF">L798_05165</name>
</gene>
<dbReference type="Proteomes" id="UP000027135">
    <property type="component" value="Unassembled WGS sequence"/>
</dbReference>
<evidence type="ECO:0000313" key="3">
    <source>
        <dbReference type="Proteomes" id="UP000027135"/>
    </source>
</evidence>
<dbReference type="EMBL" id="KK853653">
    <property type="protein sequence ID" value="KDR02445.1"/>
    <property type="molecule type" value="Genomic_DNA"/>
</dbReference>
<protein>
    <submittedName>
        <fullName evidence="2">Uncharacterized protein</fullName>
    </submittedName>
</protein>
<accession>A0A067QFE0</accession>
<feature type="coiled-coil region" evidence="1">
    <location>
        <begin position="55"/>
        <end position="93"/>
    </location>
</feature>